<proteinExistence type="predicted"/>
<dbReference type="AlphaFoldDB" id="A0A532V283"/>
<evidence type="ECO:0000313" key="2">
    <source>
        <dbReference type="Proteomes" id="UP000317778"/>
    </source>
</evidence>
<evidence type="ECO:0000313" key="1">
    <source>
        <dbReference type="EMBL" id="TKJ41334.1"/>
    </source>
</evidence>
<organism evidence="1 2">
    <name type="scientific">candidate division TA06 bacterium B3_TA06</name>
    <dbReference type="NCBI Taxonomy" id="2012487"/>
    <lineage>
        <taxon>Bacteria</taxon>
        <taxon>Bacteria division TA06</taxon>
    </lineage>
</organism>
<sequence>MKRILLWASAVFLLTVACFNEKEAIREATTRFWQAVIDGKTESAYRMLSKRSHFNIPKAVFEESASFGMKPTLRTRELRKAWSAESSFRIEELEQRGAEALTLVSFRVPDLNELDERLSKEARRKNIYRKYKGNEDKLDAWFAKRMAQEIRAHRFSRVSIENRTWLVREEGQWKINFGYEY</sequence>
<gene>
    <name evidence="1" type="ORF">CEE36_08440</name>
</gene>
<comment type="caution">
    <text evidence="1">The sequence shown here is derived from an EMBL/GenBank/DDBJ whole genome shotgun (WGS) entry which is preliminary data.</text>
</comment>
<dbReference type="PROSITE" id="PS51257">
    <property type="entry name" value="PROKAR_LIPOPROTEIN"/>
    <property type="match status" value="1"/>
</dbReference>
<evidence type="ECO:0008006" key="3">
    <source>
        <dbReference type="Google" id="ProtNLM"/>
    </source>
</evidence>
<dbReference type="EMBL" id="NJBO01000014">
    <property type="protein sequence ID" value="TKJ41334.1"/>
    <property type="molecule type" value="Genomic_DNA"/>
</dbReference>
<dbReference type="Proteomes" id="UP000317778">
    <property type="component" value="Unassembled WGS sequence"/>
</dbReference>
<protein>
    <recommendedName>
        <fullName evidence="3">DUF4878 domain-containing protein</fullName>
    </recommendedName>
</protein>
<name>A0A532V283_UNCT6</name>
<accession>A0A532V283</accession>
<reference evidence="1 2" key="1">
    <citation type="submission" date="2017-06" db="EMBL/GenBank/DDBJ databases">
        <title>Novel microbial phyla capable of carbon fixation and sulfur reduction in deep-sea sediments.</title>
        <authorList>
            <person name="Huang J."/>
            <person name="Baker B."/>
            <person name="Wang Y."/>
        </authorList>
    </citation>
    <scope>NUCLEOTIDE SEQUENCE [LARGE SCALE GENOMIC DNA]</scope>
    <source>
        <strain evidence="1">B3_TA06</strain>
    </source>
</reference>